<protein>
    <submittedName>
        <fullName evidence="1">Uncharacterized protein</fullName>
    </submittedName>
</protein>
<comment type="caution">
    <text evidence="1">The sequence shown here is derived from an EMBL/GenBank/DDBJ whole genome shotgun (WGS) entry which is preliminary data.</text>
</comment>
<dbReference type="EMBL" id="JAUOEL010000009">
    <property type="protein sequence ID" value="MDO5976783.1"/>
    <property type="molecule type" value="Genomic_DNA"/>
</dbReference>
<organism evidence="1 2">
    <name type="scientific">Flavivirga jejuensis</name>
    <dbReference type="NCBI Taxonomy" id="870487"/>
    <lineage>
        <taxon>Bacteria</taxon>
        <taxon>Pseudomonadati</taxon>
        <taxon>Bacteroidota</taxon>
        <taxon>Flavobacteriia</taxon>
        <taxon>Flavobacteriales</taxon>
        <taxon>Flavobacteriaceae</taxon>
        <taxon>Flavivirga</taxon>
    </lineage>
</organism>
<accession>A0ABT8WUC0</accession>
<keyword evidence="2" id="KW-1185">Reference proteome</keyword>
<proteinExistence type="predicted"/>
<sequence>MKKIGILTMLAIFILNCSSDNNQDTKSVEIIFGEIYGLCAGDCRQLYLLTEQGVYTDSNKDTEFGDLIEISDWENTTFENQPLSIEKFDLAKQLLQIPNSVLQSNDEITKQVIADFDYFIQIKSNGIFKTFVFDEIKQTANFDVKQYFENMIDINNQLGD</sequence>
<name>A0ABT8WUC0_9FLAO</name>
<evidence type="ECO:0000313" key="1">
    <source>
        <dbReference type="EMBL" id="MDO5976783.1"/>
    </source>
</evidence>
<gene>
    <name evidence="1" type="ORF">Q4Q40_21495</name>
</gene>
<dbReference type="Proteomes" id="UP001176806">
    <property type="component" value="Unassembled WGS sequence"/>
</dbReference>
<evidence type="ECO:0000313" key="2">
    <source>
        <dbReference type="Proteomes" id="UP001176806"/>
    </source>
</evidence>
<reference evidence="1" key="1">
    <citation type="submission" date="2023-07" db="EMBL/GenBank/DDBJ databases">
        <title>Two novel species in the genus Flavivirga.</title>
        <authorList>
            <person name="Kwon K."/>
        </authorList>
    </citation>
    <scope>NUCLEOTIDE SEQUENCE</scope>
    <source>
        <strain evidence="1">KACC 14158</strain>
    </source>
</reference>
<dbReference type="RefSeq" id="WP_303304102.1">
    <property type="nucleotide sequence ID" value="NZ_BAABDA010000011.1"/>
</dbReference>